<dbReference type="AlphaFoldDB" id="A0ABD3GU29"/>
<name>A0ABD3GU29_9MARC</name>
<comment type="function">
    <text evidence="4">Catalyzes xyloglucan endohydrolysis (XEH) and/or endotransglycosylation (XET). Cleaves and religates xyloglucan polymers, an essential constituent of the primary cell wall, and thereby participates in cell wall construction of growing tissues.</text>
</comment>
<comment type="PTM">
    <text evidence="4">Contains at least one intrachain disulfide bond essential for its enzymatic activity.</text>
</comment>
<evidence type="ECO:0000256" key="2">
    <source>
        <dbReference type="ARBA" id="ARBA00022801"/>
    </source>
</evidence>
<dbReference type="Pfam" id="PF00722">
    <property type="entry name" value="Glyco_hydro_16"/>
    <property type="match status" value="1"/>
</dbReference>
<evidence type="ECO:0000256" key="4">
    <source>
        <dbReference type="RuleBase" id="RU361120"/>
    </source>
</evidence>
<dbReference type="InterPro" id="IPR044791">
    <property type="entry name" value="Beta-glucanase/XTH"/>
</dbReference>
<dbReference type="GO" id="GO:0071555">
    <property type="term" value="P:cell wall organization"/>
    <property type="evidence" value="ECO:0007669"/>
    <property type="project" value="UniProtKB-KW"/>
</dbReference>
<organism evidence="6 7">
    <name type="scientific">Riccia sorocarpa</name>
    <dbReference type="NCBI Taxonomy" id="122646"/>
    <lineage>
        <taxon>Eukaryota</taxon>
        <taxon>Viridiplantae</taxon>
        <taxon>Streptophyta</taxon>
        <taxon>Embryophyta</taxon>
        <taxon>Marchantiophyta</taxon>
        <taxon>Marchantiopsida</taxon>
        <taxon>Marchantiidae</taxon>
        <taxon>Marchantiales</taxon>
        <taxon>Ricciaceae</taxon>
        <taxon>Riccia</taxon>
    </lineage>
</organism>
<keyword evidence="4" id="KW-0964">Secreted</keyword>
<sequence length="214" mass="25001">MSNNEVYPKNHDEVDFEFLGTVPGEPYTIQTNIYGNGVTHIGREQRFHLWFDPTESFHNYSLLWTTNHTVFFVDNIPIWEFSKLEEIGAQYPSKQMSLYATIWDASRWATDGGRYRVDYQYQPFTATYANFIVKRCSSYSFSMTISQDLCTSVFNISNPSQLTEKQQEALKWVQLNHRVYSYCTDIGRYPDMTEIPECAAERAEATNQTRMDHA</sequence>
<dbReference type="GO" id="GO:0048046">
    <property type="term" value="C:apoplast"/>
    <property type="evidence" value="ECO:0007669"/>
    <property type="project" value="UniProtKB-SubCell"/>
</dbReference>
<dbReference type="SUPFAM" id="SSF49899">
    <property type="entry name" value="Concanavalin A-like lectins/glucanases"/>
    <property type="match status" value="1"/>
</dbReference>
<dbReference type="InterPro" id="IPR013320">
    <property type="entry name" value="ConA-like_dom_sf"/>
</dbReference>
<keyword evidence="4" id="KW-0052">Apoplast</keyword>
<evidence type="ECO:0000256" key="1">
    <source>
        <dbReference type="ARBA" id="ARBA00022679"/>
    </source>
</evidence>
<keyword evidence="2 4" id="KW-0378">Hydrolase</keyword>
<evidence type="ECO:0000259" key="5">
    <source>
        <dbReference type="PROSITE" id="PS51762"/>
    </source>
</evidence>
<keyword evidence="4" id="KW-0134">Cell wall</keyword>
<dbReference type="PROSITE" id="PS51762">
    <property type="entry name" value="GH16_2"/>
    <property type="match status" value="1"/>
</dbReference>
<dbReference type="Pfam" id="PF06955">
    <property type="entry name" value="XET_C"/>
    <property type="match status" value="1"/>
</dbReference>
<dbReference type="InterPro" id="IPR000757">
    <property type="entry name" value="Beta-glucanase-like"/>
</dbReference>
<evidence type="ECO:0000256" key="3">
    <source>
        <dbReference type="ARBA" id="ARBA00023295"/>
    </source>
</evidence>
<dbReference type="GO" id="GO:0016798">
    <property type="term" value="F:hydrolase activity, acting on glycosyl bonds"/>
    <property type="evidence" value="ECO:0007669"/>
    <property type="project" value="UniProtKB-KW"/>
</dbReference>
<feature type="domain" description="GH16" evidence="5">
    <location>
        <begin position="1"/>
        <end position="128"/>
    </location>
</feature>
<evidence type="ECO:0000313" key="7">
    <source>
        <dbReference type="Proteomes" id="UP001633002"/>
    </source>
</evidence>
<proteinExistence type="inferred from homology"/>
<keyword evidence="4" id="KW-0961">Cell wall biogenesis/degradation</keyword>
<dbReference type="Gene3D" id="2.60.120.200">
    <property type="match status" value="1"/>
</dbReference>
<dbReference type="InterPro" id="IPR010713">
    <property type="entry name" value="XET_C"/>
</dbReference>
<comment type="subcellular location">
    <subcellularLocation>
        <location evidence="4">Secreted</location>
        <location evidence="4">Cell wall</location>
    </subcellularLocation>
    <subcellularLocation>
        <location evidence="4">Secreted</location>
        <location evidence="4">Extracellular space</location>
        <location evidence="4">Apoplast</location>
    </subcellularLocation>
</comment>
<comment type="caution">
    <text evidence="6">The sequence shown here is derived from an EMBL/GenBank/DDBJ whole genome shotgun (WGS) entry which is preliminary data.</text>
</comment>
<gene>
    <name evidence="6" type="ORF">R1sor_000670</name>
</gene>
<keyword evidence="7" id="KW-1185">Reference proteome</keyword>
<dbReference type="EMBL" id="JBJQOH010000006">
    <property type="protein sequence ID" value="KAL3682648.1"/>
    <property type="molecule type" value="Genomic_DNA"/>
</dbReference>
<evidence type="ECO:0000313" key="6">
    <source>
        <dbReference type="EMBL" id="KAL3682648.1"/>
    </source>
</evidence>
<keyword evidence="3 4" id="KW-0326">Glycosidase</keyword>
<dbReference type="PANTHER" id="PTHR31062">
    <property type="entry name" value="XYLOGLUCAN ENDOTRANSGLUCOSYLASE/HYDROLASE PROTEIN 8-RELATED"/>
    <property type="match status" value="1"/>
</dbReference>
<dbReference type="Proteomes" id="UP001633002">
    <property type="component" value="Unassembled WGS sequence"/>
</dbReference>
<keyword evidence="1 4" id="KW-0808">Transferase</keyword>
<comment type="similarity">
    <text evidence="4">Belongs to the glycosyl hydrolase 16 family.</text>
</comment>
<protein>
    <recommendedName>
        <fullName evidence="4">Xyloglucan endotransglucosylase/hydrolase</fullName>
        <ecNumber evidence="4">2.4.1.207</ecNumber>
    </recommendedName>
</protein>
<accession>A0ABD3GU29</accession>
<reference evidence="6 7" key="1">
    <citation type="submission" date="2024-09" db="EMBL/GenBank/DDBJ databases">
        <title>Chromosome-scale assembly of Riccia sorocarpa.</title>
        <authorList>
            <person name="Paukszto L."/>
        </authorList>
    </citation>
    <scope>NUCLEOTIDE SEQUENCE [LARGE SCALE GENOMIC DNA]</scope>
    <source>
        <strain evidence="6">LP-2024</strain>
        <tissue evidence="6">Aerial parts of the thallus</tissue>
    </source>
</reference>
<dbReference type="EC" id="2.4.1.207" evidence="4"/>
<dbReference type="GO" id="GO:0016762">
    <property type="term" value="F:xyloglucan:xyloglucosyl transferase activity"/>
    <property type="evidence" value="ECO:0007669"/>
    <property type="project" value="UniProtKB-EC"/>
</dbReference>